<dbReference type="EMBL" id="BLAL01000086">
    <property type="protein sequence ID" value="GES84788.1"/>
    <property type="molecule type" value="Genomic_DNA"/>
</dbReference>
<comment type="caution">
    <text evidence="2">The sequence shown here is derived from an EMBL/GenBank/DDBJ whole genome shotgun (WGS) entry which is preliminary data.</text>
</comment>
<name>A0A8H3LAD7_9GLOM</name>
<dbReference type="GO" id="GO:0016301">
    <property type="term" value="F:kinase activity"/>
    <property type="evidence" value="ECO:0007669"/>
    <property type="project" value="UniProtKB-KW"/>
</dbReference>
<keyword evidence="2" id="KW-0418">Kinase</keyword>
<evidence type="ECO:0000256" key="1">
    <source>
        <dbReference type="SAM" id="MobiDB-lite"/>
    </source>
</evidence>
<feature type="compositionally biased region" description="Polar residues" evidence="1">
    <location>
        <begin position="102"/>
        <end position="113"/>
    </location>
</feature>
<keyword evidence="2" id="KW-0808">Transferase</keyword>
<dbReference type="AlphaFoldDB" id="A0A8H3LAD7"/>
<accession>A0A8H3LAD7</accession>
<dbReference type="Proteomes" id="UP000615446">
    <property type="component" value="Unassembled WGS sequence"/>
</dbReference>
<evidence type="ECO:0000313" key="2">
    <source>
        <dbReference type="EMBL" id="GES84788.1"/>
    </source>
</evidence>
<organism evidence="2 3">
    <name type="scientific">Rhizophagus clarus</name>
    <dbReference type="NCBI Taxonomy" id="94130"/>
    <lineage>
        <taxon>Eukaryota</taxon>
        <taxon>Fungi</taxon>
        <taxon>Fungi incertae sedis</taxon>
        <taxon>Mucoromycota</taxon>
        <taxon>Glomeromycotina</taxon>
        <taxon>Glomeromycetes</taxon>
        <taxon>Glomerales</taxon>
        <taxon>Glomeraceae</taxon>
        <taxon>Rhizophagus</taxon>
    </lineage>
</organism>
<evidence type="ECO:0000313" key="3">
    <source>
        <dbReference type="Proteomes" id="UP000615446"/>
    </source>
</evidence>
<sequence>MKECWHPDPDKRPTADEVLKKFGVITENENTICSHTEIIRSSDIGPVANNPSAIYKSRYLSGMIKSAASTRSLRSQSIISEPDQFNFYQRNSNNKRKLGDNQFGNKSDNGTNNKKIKQIEDENNDYVTKELKFDIDINSKQSKDDGYITREIGFDI</sequence>
<proteinExistence type="predicted"/>
<reference evidence="2" key="1">
    <citation type="submission" date="2019-10" db="EMBL/GenBank/DDBJ databases">
        <title>Conservation and host-specific expression of non-tandemly repeated heterogenous ribosome RNA gene in arbuscular mycorrhizal fungi.</title>
        <authorList>
            <person name="Maeda T."/>
            <person name="Kobayashi Y."/>
            <person name="Nakagawa T."/>
            <person name="Ezawa T."/>
            <person name="Yamaguchi K."/>
            <person name="Bino T."/>
            <person name="Nishimoto Y."/>
            <person name="Shigenobu S."/>
            <person name="Kawaguchi M."/>
        </authorList>
    </citation>
    <scope>NUCLEOTIDE SEQUENCE</scope>
    <source>
        <strain evidence="2">HR1</strain>
    </source>
</reference>
<gene>
    <name evidence="2" type="ORF">RCL2_001187900</name>
</gene>
<protein>
    <submittedName>
        <fullName evidence="2">Kinase-like domain-containing protein</fullName>
    </submittedName>
</protein>
<dbReference type="OrthoDB" id="2404621at2759"/>
<feature type="region of interest" description="Disordered" evidence="1">
    <location>
        <begin position="92"/>
        <end position="114"/>
    </location>
</feature>